<dbReference type="EMBL" id="CP007155">
    <property type="protein sequence ID" value="AHH98506.1"/>
    <property type="molecule type" value="Genomic_DNA"/>
</dbReference>
<dbReference type="Proteomes" id="UP000019225">
    <property type="component" value="Chromosome"/>
</dbReference>
<keyword evidence="1" id="KW-0472">Membrane</keyword>
<sequence length="159" mass="16732">MNRIAIHILRCCIAFALLVSVFGQVVVIPNAVADEAELYPELADRVAAYTAVGIIGVLCVQIALVAVWALLSMAHADRLFSERAFRWVDVVIGATVAATALTSGFGVHMLFSTQPGPPAQILGVAGLTFGGFALVLAMLVMRGLLRKATALEGELAEVV</sequence>
<dbReference type="InterPro" id="IPR021354">
    <property type="entry name" value="DUF2975"/>
</dbReference>
<dbReference type="AlphaFoldDB" id="W5WD48"/>
<dbReference type="Pfam" id="PF11188">
    <property type="entry name" value="DUF2975"/>
    <property type="match status" value="1"/>
</dbReference>
<name>W5WD48_9PSEU</name>
<dbReference type="KEGG" id="kal:KALB_5144"/>
<keyword evidence="1" id="KW-1133">Transmembrane helix</keyword>
<evidence type="ECO:0000313" key="2">
    <source>
        <dbReference type="EMBL" id="AHH98506.1"/>
    </source>
</evidence>
<feature type="transmembrane region" description="Helical" evidence="1">
    <location>
        <begin position="119"/>
        <end position="141"/>
    </location>
</feature>
<keyword evidence="3" id="KW-1185">Reference proteome</keyword>
<protein>
    <submittedName>
        <fullName evidence="2">Uncharacterized protein</fullName>
    </submittedName>
</protein>
<dbReference type="STRING" id="1449976.KALB_5144"/>
<dbReference type="RefSeq" id="WP_025358515.1">
    <property type="nucleotide sequence ID" value="NZ_CP007155.1"/>
</dbReference>
<proteinExistence type="predicted"/>
<dbReference type="OrthoDB" id="3240470at2"/>
<dbReference type="HOGENOM" id="CLU_101801_0_0_11"/>
<organism evidence="2 3">
    <name type="scientific">Kutzneria albida DSM 43870</name>
    <dbReference type="NCBI Taxonomy" id="1449976"/>
    <lineage>
        <taxon>Bacteria</taxon>
        <taxon>Bacillati</taxon>
        <taxon>Actinomycetota</taxon>
        <taxon>Actinomycetes</taxon>
        <taxon>Pseudonocardiales</taxon>
        <taxon>Pseudonocardiaceae</taxon>
        <taxon>Kutzneria</taxon>
    </lineage>
</organism>
<keyword evidence="1" id="KW-0812">Transmembrane</keyword>
<reference evidence="2 3" key="1">
    <citation type="journal article" date="2014" name="BMC Genomics">
        <title>Complete genome sequence of producer of the glycopeptide antibiotic Aculeximycin Kutzneria albida DSM 43870T, a representative of minor genus of Pseudonocardiaceae.</title>
        <authorList>
            <person name="Rebets Y."/>
            <person name="Tokovenko B."/>
            <person name="Lushchyk I."/>
            <person name="Ruckert C."/>
            <person name="Zaburannyi N."/>
            <person name="Bechthold A."/>
            <person name="Kalinowski J."/>
            <person name="Luzhetskyy A."/>
        </authorList>
    </citation>
    <scope>NUCLEOTIDE SEQUENCE [LARGE SCALE GENOMIC DNA]</scope>
    <source>
        <strain evidence="2">DSM 43870</strain>
    </source>
</reference>
<feature type="transmembrane region" description="Helical" evidence="1">
    <location>
        <begin position="47"/>
        <end position="72"/>
    </location>
</feature>
<accession>W5WD48</accession>
<gene>
    <name evidence="2" type="ORF">KALB_5144</name>
</gene>
<feature type="transmembrane region" description="Helical" evidence="1">
    <location>
        <begin position="84"/>
        <end position="107"/>
    </location>
</feature>
<evidence type="ECO:0000256" key="1">
    <source>
        <dbReference type="SAM" id="Phobius"/>
    </source>
</evidence>
<dbReference type="eggNOG" id="ENOG5031CCI">
    <property type="taxonomic scope" value="Bacteria"/>
</dbReference>
<evidence type="ECO:0000313" key="3">
    <source>
        <dbReference type="Proteomes" id="UP000019225"/>
    </source>
</evidence>